<dbReference type="EMBL" id="JACASE010000017">
    <property type="protein sequence ID" value="KAF6396971.1"/>
    <property type="molecule type" value="Genomic_DNA"/>
</dbReference>
<reference evidence="1 2" key="1">
    <citation type="journal article" date="2020" name="Nature">
        <title>Six reference-quality genomes reveal evolution of bat adaptations.</title>
        <authorList>
            <person name="Jebb D."/>
            <person name="Huang Z."/>
            <person name="Pippel M."/>
            <person name="Hughes G.M."/>
            <person name="Lavrichenko K."/>
            <person name="Devanna P."/>
            <person name="Winkler S."/>
            <person name="Jermiin L.S."/>
            <person name="Skirmuntt E.C."/>
            <person name="Katzourakis A."/>
            <person name="Burkitt-Gray L."/>
            <person name="Ray D.A."/>
            <person name="Sullivan K.A.M."/>
            <person name="Roscito J.G."/>
            <person name="Kirilenko B.M."/>
            <person name="Davalos L.M."/>
            <person name="Corthals A.P."/>
            <person name="Power M.L."/>
            <person name="Jones G."/>
            <person name="Ransome R.D."/>
            <person name="Dechmann D.K.N."/>
            <person name="Locatelli A.G."/>
            <person name="Puechmaille S.J."/>
            <person name="Fedrigo O."/>
            <person name="Jarvis E.D."/>
            <person name="Hiller M."/>
            <person name="Vernes S.C."/>
            <person name="Myers E.W."/>
            <person name="Teeling E.C."/>
        </authorList>
    </citation>
    <scope>NUCLEOTIDE SEQUENCE [LARGE SCALE GENOMIC DNA]</scope>
    <source>
        <strain evidence="1">MRouAeg1</strain>
        <tissue evidence="1">Muscle</tissue>
    </source>
</reference>
<proteinExistence type="predicted"/>
<accession>A0A7J8BEQ2</accession>
<name>A0A7J8BEQ2_ROUAE</name>
<dbReference type="AlphaFoldDB" id="A0A7J8BEQ2"/>
<sequence>MPLLCFDMCGAHVVPWRAEGEHKKESKKRSRSRSALPAIELYSLQQKHSPCNKDVACCFIFILAPCAFFQLGISPLKPSLFNQLGADTWLSQWDDVCMAPSILMVPQVEDTRVEDMWPFASQWYPVVADLAKWMPLEF</sequence>
<protein>
    <submittedName>
        <fullName evidence="1">Uncharacterized protein</fullName>
    </submittedName>
</protein>
<keyword evidence="2" id="KW-1185">Reference proteome</keyword>
<dbReference type="Proteomes" id="UP000593571">
    <property type="component" value="Unassembled WGS sequence"/>
</dbReference>
<organism evidence="1 2">
    <name type="scientific">Rousettus aegyptiacus</name>
    <name type="common">Egyptian fruit bat</name>
    <name type="synonym">Pteropus aegyptiacus</name>
    <dbReference type="NCBI Taxonomy" id="9407"/>
    <lineage>
        <taxon>Eukaryota</taxon>
        <taxon>Metazoa</taxon>
        <taxon>Chordata</taxon>
        <taxon>Craniata</taxon>
        <taxon>Vertebrata</taxon>
        <taxon>Euteleostomi</taxon>
        <taxon>Mammalia</taxon>
        <taxon>Eutheria</taxon>
        <taxon>Laurasiatheria</taxon>
        <taxon>Chiroptera</taxon>
        <taxon>Yinpterochiroptera</taxon>
        <taxon>Pteropodoidea</taxon>
        <taxon>Pteropodidae</taxon>
        <taxon>Rousettinae</taxon>
        <taxon>Rousettus</taxon>
    </lineage>
</organism>
<evidence type="ECO:0000313" key="1">
    <source>
        <dbReference type="EMBL" id="KAF6396971.1"/>
    </source>
</evidence>
<evidence type="ECO:0000313" key="2">
    <source>
        <dbReference type="Proteomes" id="UP000593571"/>
    </source>
</evidence>
<comment type="caution">
    <text evidence="1">The sequence shown here is derived from an EMBL/GenBank/DDBJ whole genome shotgun (WGS) entry which is preliminary data.</text>
</comment>
<gene>
    <name evidence="1" type="ORF">HJG63_009670</name>
</gene>